<dbReference type="GO" id="GO:0008168">
    <property type="term" value="F:methyltransferase activity"/>
    <property type="evidence" value="ECO:0007669"/>
    <property type="project" value="UniProtKB-KW"/>
</dbReference>
<protein>
    <submittedName>
        <fullName evidence="6">Methyltransferase 6</fullName>
    </submittedName>
</protein>
<accession>A0A4P8JH54</accession>
<evidence type="ECO:0000313" key="6">
    <source>
        <dbReference type="EMBL" id="QCP80349.1"/>
    </source>
</evidence>
<keyword evidence="3 6" id="KW-0808">Transferase</keyword>
<dbReference type="Gene3D" id="1.10.1200.270">
    <property type="entry name" value="Methyltransferase, alpha-helical capping domain"/>
    <property type="match status" value="1"/>
</dbReference>
<evidence type="ECO:0000256" key="4">
    <source>
        <dbReference type="ARBA" id="ARBA00022723"/>
    </source>
</evidence>
<dbReference type="SUPFAM" id="SSF53335">
    <property type="entry name" value="S-adenosyl-L-methionine-dependent methyltransferases"/>
    <property type="match status" value="1"/>
</dbReference>
<dbReference type="InterPro" id="IPR042086">
    <property type="entry name" value="MeTrfase_capping"/>
</dbReference>
<sequence length="370" mass="41547">MGAVNIIHMANGDGESSYSKNSRLQETVIRKALPALKHTISGIAKHDDAIFDKCFNIADLGCSSGTNTLLSASNIIDMVHEACEENNRTTPQFQVSLVDLVGNDFNAVFELLPDFYAKLKKDKGETFGPCFVSAVPGSFYERLFPDDSLHLVYSSYSLHWLSRVPEGLENNTSNIYFSKTSAPNVFQAYQKQYANDFTNFLQLRSKELVSGGRMVFTLMGRTLSDVTFDDCCLPWEMLTHSLLDLVKEGLVRESDITSFNMPYYNPCMDEVKEVVQTEGSFSLESISDFHVNWDPQDADYTNTNGFTDLSDSHGENSAKMVRAVMEPLLASHFGSSIIDELFKNYSKRLTKHLAIKRTRHVNLVISLTKK</sequence>
<dbReference type="AlphaFoldDB" id="A0A4P8JH54"/>
<keyword evidence="2 6" id="KW-0489">Methyltransferase</keyword>
<proteinExistence type="evidence at transcript level"/>
<organism evidence="6">
    <name type="scientific">Tanacetum cinerariifolium</name>
    <name type="common">Dalmatian daisy</name>
    <name type="synonym">Chrysanthemum cinerariifolium</name>
    <dbReference type="NCBI Taxonomy" id="118510"/>
    <lineage>
        <taxon>Eukaryota</taxon>
        <taxon>Viridiplantae</taxon>
        <taxon>Streptophyta</taxon>
        <taxon>Embryophyta</taxon>
        <taxon>Tracheophyta</taxon>
        <taxon>Spermatophyta</taxon>
        <taxon>Magnoliopsida</taxon>
        <taxon>eudicotyledons</taxon>
        <taxon>Gunneridae</taxon>
        <taxon>Pentapetalae</taxon>
        <taxon>asterids</taxon>
        <taxon>campanulids</taxon>
        <taxon>Asterales</taxon>
        <taxon>Asteraceae</taxon>
        <taxon>Asteroideae</taxon>
        <taxon>Anthemideae</taxon>
        <taxon>Anthemidinae</taxon>
        <taxon>Tanacetum</taxon>
    </lineage>
</organism>
<gene>
    <name evidence="6" type="primary">MT6</name>
</gene>
<evidence type="ECO:0000256" key="3">
    <source>
        <dbReference type="ARBA" id="ARBA00022679"/>
    </source>
</evidence>
<dbReference type="InterPro" id="IPR005299">
    <property type="entry name" value="MeTrfase_7"/>
</dbReference>
<dbReference type="PANTHER" id="PTHR31009">
    <property type="entry name" value="S-ADENOSYL-L-METHIONINE:CARBOXYL METHYLTRANSFERASE FAMILY PROTEIN"/>
    <property type="match status" value="1"/>
</dbReference>
<evidence type="ECO:0000256" key="1">
    <source>
        <dbReference type="ARBA" id="ARBA00007967"/>
    </source>
</evidence>
<dbReference type="GO" id="GO:0046872">
    <property type="term" value="F:metal ion binding"/>
    <property type="evidence" value="ECO:0007669"/>
    <property type="project" value="UniProtKB-KW"/>
</dbReference>
<reference evidence="6" key="1">
    <citation type="journal article" date="2019" name="New Phytol.">
        <title>Pyrethric acid of natural pyrethrin insecticide: complete pathway elucidation and reconstitution in Nicotiana benthamiana.</title>
        <authorList>
            <person name="Xu H."/>
            <person name="Li W."/>
            <person name="Schilmiller A.L."/>
            <person name="van Eekelen H."/>
            <person name="de Vos R.C.H."/>
            <person name="Jongsma M.A."/>
            <person name="Pichersky E."/>
        </authorList>
    </citation>
    <scope>NUCLEOTIDE SEQUENCE</scope>
</reference>
<dbReference type="Pfam" id="PF03492">
    <property type="entry name" value="Methyltransf_7"/>
    <property type="match status" value="1"/>
</dbReference>
<comment type="similarity">
    <text evidence="1">Belongs to the methyltransferase superfamily. Type-7 methyltransferase family.</text>
</comment>
<evidence type="ECO:0000256" key="5">
    <source>
        <dbReference type="ARBA" id="ARBA00022842"/>
    </source>
</evidence>
<dbReference type="EMBL" id="MK139708">
    <property type="protein sequence ID" value="QCP80349.1"/>
    <property type="molecule type" value="mRNA"/>
</dbReference>
<dbReference type="InterPro" id="IPR029063">
    <property type="entry name" value="SAM-dependent_MTases_sf"/>
</dbReference>
<dbReference type="GO" id="GO:0032259">
    <property type="term" value="P:methylation"/>
    <property type="evidence" value="ECO:0007669"/>
    <property type="project" value="UniProtKB-KW"/>
</dbReference>
<name>A0A4P8JH54_TANCI</name>
<evidence type="ECO:0000256" key="2">
    <source>
        <dbReference type="ARBA" id="ARBA00022603"/>
    </source>
</evidence>
<keyword evidence="4" id="KW-0479">Metal-binding</keyword>
<keyword evidence="5" id="KW-0460">Magnesium</keyword>
<dbReference type="Gene3D" id="3.40.50.150">
    <property type="entry name" value="Vaccinia Virus protein VP39"/>
    <property type="match status" value="1"/>
</dbReference>